<keyword evidence="2" id="KW-1185">Reference proteome</keyword>
<organism evidence="1 2">
    <name type="scientific">Mobilicoccus caccae</name>
    <dbReference type="NCBI Taxonomy" id="1859295"/>
    <lineage>
        <taxon>Bacteria</taxon>
        <taxon>Bacillati</taxon>
        <taxon>Actinomycetota</taxon>
        <taxon>Actinomycetes</taxon>
        <taxon>Micrococcales</taxon>
        <taxon>Dermatophilaceae</taxon>
        <taxon>Mobilicoccus</taxon>
    </lineage>
</organism>
<dbReference type="Proteomes" id="UP001157126">
    <property type="component" value="Unassembled WGS sequence"/>
</dbReference>
<reference evidence="2" key="1">
    <citation type="journal article" date="2019" name="Int. J. Syst. Evol. Microbiol.">
        <title>The Global Catalogue of Microorganisms (GCM) 10K type strain sequencing project: providing services to taxonomists for standard genome sequencing and annotation.</title>
        <authorList>
            <consortium name="The Broad Institute Genomics Platform"/>
            <consortium name="The Broad Institute Genome Sequencing Center for Infectious Disease"/>
            <person name="Wu L."/>
            <person name="Ma J."/>
        </authorList>
    </citation>
    <scope>NUCLEOTIDE SEQUENCE [LARGE SCALE GENOMIC DNA]</scope>
    <source>
        <strain evidence="2">NBRC 113072</strain>
    </source>
</reference>
<sequence>MPRANRRRRDQRGLDPGLFVRESRERHAGEIWVVRQVAGREPGRRYLCPGCQQMFAGESAHVVVWPAEGLGGVTDRRHWHTTCWRARDRRPPRGAYR</sequence>
<name>A0ABQ6INJ1_9MICO</name>
<gene>
    <name evidence="1" type="ORF">GCM10025883_07920</name>
</gene>
<comment type="caution">
    <text evidence="1">The sequence shown here is derived from an EMBL/GenBank/DDBJ whole genome shotgun (WGS) entry which is preliminary data.</text>
</comment>
<protein>
    <recommendedName>
        <fullName evidence="3">ATP/GTP-binding protein</fullName>
    </recommendedName>
</protein>
<evidence type="ECO:0000313" key="2">
    <source>
        <dbReference type="Proteomes" id="UP001157126"/>
    </source>
</evidence>
<evidence type="ECO:0000313" key="1">
    <source>
        <dbReference type="EMBL" id="GMA38747.1"/>
    </source>
</evidence>
<proteinExistence type="predicted"/>
<dbReference type="EMBL" id="BSUO01000001">
    <property type="protein sequence ID" value="GMA38747.1"/>
    <property type="molecule type" value="Genomic_DNA"/>
</dbReference>
<evidence type="ECO:0008006" key="3">
    <source>
        <dbReference type="Google" id="ProtNLM"/>
    </source>
</evidence>
<accession>A0ABQ6INJ1</accession>
<dbReference type="RefSeq" id="WP_284302794.1">
    <property type="nucleotide sequence ID" value="NZ_BSUO01000001.1"/>
</dbReference>